<evidence type="ECO:0000313" key="7">
    <source>
        <dbReference type="Ensembl" id="ENSPPYP00000029426.1"/>
    </source>
</evidence>
<dbReference type="Proteomes" id="UP000001595">
    <property type="component" value="Chromosome 5"/>
</dbReference>
<dbReference type="GO" id="GO:0031514">
    <property type="term" value="C:motile cilium"/>
    <property type="evidence" value="ECO:0007669"/>
    <property type="project" value="UniProtKB-SubCell"/>
</dbReference>
<dbReference type="PANTHER" id="PTHR14952:SF14">
    <property type="entry name" value="ROPPORIN-1-LIKE PROTEIN"/>
    <property type="match status" value="1"/>
</dbReference>
<comment type="similarity">
    <text evidence="5">Belongs to the ropporin family.</text>
</comment>
<dbReference type="AlphaFoldDB" id="A0A8I5UDZ6"/>
<dbReference type="GeneTree" id="ENSGT00390000012731"/>
<reference evidence="7" key="3">
    <citation type="submission" date="2025-09" db="UniProtKB">
        <authorList>
            <consortium name="Ensembl"/>
        </authorList>
    </citation>
    <scope>IDENTIFICATION</scope>
</reference>
<sequence length="249" mass="27419">SKVNTLHGALVSTHQIRGFSCPSTRGCFDRCDLFPPRASHIGSSNLSVPRFTSLVPSAESDAASQHHVLRSADPHSPGAAGHPEAIHQGCHPHPAGRPAAVVRGCHHKRYVELTDLEQKWKNLCLPKEKFKALLQLDPCENKIKWINFLALGCSMLGGSLNTALKHLCEILTDDPEGGPARIPFKTFSYVYRYLARLDSDVSPLETDSYLASLKESVDAKKNGMIGLSDFFFPKRKLLENLENSEDVGH</sequence>
<evidence type="ECO:0000256" key="6">
    <source>
        <dbReference type="SAM" id="MobiDB-lite"/>
    </source>
</evidence>
<evidence type="ECO:0000256" key="4">
    <source>
        <dbReference type="ARBA" id="ARBA00023273"/>
    </source>
</evidence>
<evidence type="ECO:0000256" key="5">
    <source>
        <dbReference type="ARBA" id="ARBA00035651"/>
    </source>
</evidence>
<reference evidence="7" key="2">
    <citation type="submission" date="2025-08" db="UniProtKB">
        <authorList>
            <consortium name="Ensembl"/>
        </authorList>
    </citation>
    <scope>IDENTIFICATION</scope>
</reference>
<feature type="region of interest" description="Disordered" evidence="6">
    <location>
        <begin position="63"/>
        <end position="93"/>
    </location>
</feature>
<evidence type="ECO:0000256" key="1">
    <source>
        <dbReference type="ARBA" id="ARBA00004230"/>
    </source>
</evidence>
<keyword evidence="4" id="KW-0966">Cell projection</keyword>
<name>A0A8I5UDZ6_PONAB</name>
<dbReference type="Ensembl" id="ENSPPYT00000053337.1">
    <property type="protein sequence ID" value="ENSPPYP00000029426.1"/>
    <property type="gene ID" value="ENSPPYG00000015345.3"/>
</dbReference>
<reference evidence="7 8" key="1">
    <citation type="submission" date="2008-02" db="EMBL/GenBank/DDBJ databases">
        <title>A 6x draft sequence assembly of the Pongo pygmaeus abelii genome.</title>
        <authorList>
            <person name="Wilson R.K."/>
            <person name="Mardis E."/>
        </authorList>
    </citation>
    <scope>NUCLEOTIDE SEQUENCE [LARGE SCALE GENOMIC DNA]</scope>
</reference>
<evidence type="ECO:0000256" key="3">
    <source>
        <dbReference type="ARBA" id="ARBA00023069"/>
    </source>
</evidence>
<organism evidence="7 8">
    <name type="scientific">Pongo abelii</name>
    <name type="common">Sumatran orangutan</name>
    <name type="synonym">Pongo pygmaeus abelii</name>
    <dbReference type="NCBI Taxonomy" id="9601"/>
    <lineage>
        <taxon>Eukaryota</taxon>
        <taxon>Metazoa</taxon>
        <taxon>Chordata</taxon>
        <taxon>Craniata</taxon>
        <taxon>Vertebrata</taxon>
        <taxon>Euteleostomi</taxon>
        <taxon>Mammalia</taxon>
        <taxon>Eutheria</taxon>
        <taxon>Euarchontoglires</taxon>
        <taxon>Primates</taxon>
        <taxon>Haplorrhini</taxon>
        <taxon>Catarrhini</taxon>
        <taxon>Hominidae</taxon>
        <taxon>Pongo</taxon>
    </lineage>
</organism>
<keyword evidence="2" id="KW-0282">Flagellum</keyword>
<protein>
    <submittedName>
        <fullName evidence="7">Rhophilin associated tail protein 1 like</fullName>
    </submittedName>
</protein>
<proteinExistence type="inferred from homology"/>
<accession>A0A8I5UDZ6</accession>
<keyword evidence="8" id="KW-1185">Reference proteome</keyword>
<keyword evidence="3" id="KW-0969">Cilium</keyword>
<gene>
    <name evidence="7" type="primary">ROPN1L</name>
</gene>
<comment type="subcellular location">
    <subcellularLocation>
        <location evidence="1">Cell projection</location>
        <location evidence="1">Cilium</location>
        <location evidence="1">Flagellum</location>
    </subcellularLocation>
</comment>
<dbReference type="PANTHER" id="PTHR14952">
    <property type="entry name" value="ROPPORIN-1-LIKE PROTEIN"/>
    <property type="match status" value="1"/>
</dbReference>
<evidence type="ECO:0000313" key="8">
    <source>
        <dbReference type="Proteomes" id="UP000001595"/>
    </source>
</evidence>
<evidence type="ECO:0000256" key="2">
    <source>
        <dbReference type="ARBA" id="ARBA00022846"/>
    </source>
</evidence>